<evidence type="ECO:0000313" key="11">
    <source>
        <dbReference type="Proteomes" id="UP000239239"/>
    </source>
</evidence>
<dbReference type="Proteomes" id="UP000239239">
    <property type="component" value="Unassembled WGS sequence"/>
</dbReference>
<reference evidence="10 11" key="1">
    <citation type="submission" date="2018-02" db="EMBL/GenBank/DDBJ databases">
        <title>Draft genome sequences of four Legionella pneumophila clinical strains isolated in Ontario.</title>
        <authorList>
            <person name="Fortuna A."/>
            <person name="Ramnarine R."/>
            <person name="Li A."/>
            <person name="Frantz C."/>
            <person name="Mallo G."/>
        </authorList>
    </citation>
    <scope>NUCLEOTIDE SEQUENCE [LARGE SCALE GENOMIC DNA]</scope>
    <source>
        <strain evidence="10 11">LG61</strain>
    </source>
</reference>
<dbReference type="InterPro" id="IPR023753">
    <property type="entry name" value="FAD/NAD-binding_dom"/>
</dbReference>
<dbReference type="PANTHER" id="PTHR43014:SF2">
    <property type="entry name" value="MERCURIC REDUCTASE"/>
    <property type="match status" value="1"/>
</dbReference>
<dbReference type="InterPro" id="IPR036188">
    <property type="entry name" value="FAD/NAD-bd_sf"/>
</dbReference>
<dbReference type="EMBL" id="PQWY01000011">
    <property type="protein sequence ID" value="PPK30674.1"/>
    <property type="molecule type" value="Genomic_DNA"/>
</dbReference>
<dbReference type="GO" id="GO:0003955">
    <property type="term" value="F:NAD(P)H dehydrogenase (quinone) activity"/>
    <property type="evidence" value="ECO:0007669"/>
    <property type="project" value="TreeGrafter"/>
</dbReference>
<evidence type="ECO:0000256" key="5">
    <source>
        <dbReference type="ARBA" id="ARBA00022857"/>
    </source>
</evidence>
<name>A0A2S6EZS4_LEGPN</name>
<keyword evidence="6 9" id="KW-0560">Oxidoreductase</keyword>
<evidence type="ECO:0000256" key="1">
    <source>
        <dbReference type="ARBA" id="ARBA00001974"/>
    </source>
</evidence>
<protein>
    <submittedName>
        <fullName evidence="10">Mercuric reductase</fullName>
    </submittedName>
</protein>
<evidence type="ECO:0000313" key="10">
    <source>
        <dbReference type="EMBL" id="PPK30674.1"/>
    </source>
</evidence>
<dbReference type="SUPFAM" id="SSF51905">
    <property type="entry name" value="FAD/NAD(P)-binding domain"/>
    <property type="match status" value="1"/>
</dbReference>
<keyword evidence="8 9" id="KW-0676">Redox-active center</keyword>
<comment type="caution">
    <text evidence="10">The sequence shown here is derived from an EMBL/GenBank/DDBJ whole genome shotgun (WGS) entry which is preliminary data.</text>
</comment>
<dbReference type="InterPro" id="IPR012999">
    <property type="entry name" value="Pyr_OxRdtase_I_AS"/>
</dbReference>
<dbReference type="PROSITE" id="PS00076">
    <property type="entry name" value="PYRIDINE_REDOX_1"/>
    <property type="match status" value="1"/>
</dbReference>
<dbReference type="PRINTS" id="PR00411">
    <property type="entry name" value="PNDRDTASEI"/>
</dbReference>
<evidence type="ECO:0000256" key="7">
    <source>
        <dbReference type="ARBA" id="ARBA00023157"/>
    </source>
</evidence>
<evidence type="ECO:0000256" key="4">
    <source>
        <dbReference type="ARBA" id="ARBA00022827"/>
    </source>
</evidence>
<dbReference type="InterPro" id="IPR016156">
    <property type="entry name" value="FAD/NAD-linked_Rdtase_dimer_sf"/>
</dbReference>
<dbReference type="AlphaFoldDB" id="A0A2S6EZS4"/>
<dbReference type="RefSeq" id="WP_027227060.1">
    <property type="nucleotide sequence ID" value="NZ_CP017601.1"/>
</dbReference>
<dbReference type="SUPFAM" id="SSF55424">
    <property type="entry name" value="FAD/NAD-linked reductases, dimerisation (C-terminal) domain"/>
    <property type="match status" value="1"/>
</dbReference>
<dbReference type="GO" id="GO:0005886">
    <property type="term" value="C:plasma membrane"/>
    <property type="evidence" value="ECO:0007669"/>
    <property type="project" value="UniProtKB-ARBA"/>
</dbReference>
<dbReference type="InterPro" id="IPR004099">
    <property type="entry name" value="Pyr_nucl-diS_OxRdtase_dimer"/>
</dbReference>
<comment type="cofactor">
    <cofactor evidence="1">
        <name>FAD</name>
        <dbReference type="ChEBI" id="CHEBI:57692"/>
    </cofactor>
</comment>
<evidence type="ECO:0000256" key="9">
    <source>
        <dbReference type="RuleBase" id="RU003691"/>
    </source>
</evidence>
<comment type="similarity">
    <text evidence="2 9">Belongs to the class-I pyridine nucleotide-disulfide oxidoreductase family.</text>
</comment>
<sequence length="714" mass="79000">MIKKIHRWLPLLVLIGLLVLFFSLHLDKYLSFNALKENHALLIAWTRTHYFVAPLIFIVFYTIAVAISIPGAVLFTLTGGFLFGIFWGVLFVVISATLGATILFFAVRTALGDWFAQKASGWIERMRQGFQHNAFSYLVTLRLIPLFPFWVVNIVPALLNIRAKTFIIATFIGIIPGTTVYVMVGNGLSQIFAANQTPNLGIILELQILGPLLALAVLSLMPVVYQFSTRKHQNHQNFSDISQVINCDLAIIGGGAGGLSLASGCSQLGLKVVLVESGKMGGDCLNYGCIPSKSLLAAAKTFYYAKHATHFGVHTEAIKIDFQQVMQHVHQVIDNISEHDSIQRFESLGVQVIKQVGKFLNSNALQAGDSIIKAKRFVIATGSSPFIPPIPGLDTVSYLTNETIFDLKEQPKHLIVIGGGPIGCELAQAFAMLGSQVTLLEGLSLLPKDDPDCVAVLRTQMKSMNILIYEQIKITQINSHPDTGISVCFEFQNTQFTITASHLLIATGRRANVNLLDLEKAGVKFTSKGVEVNKYLQTSNKKIYALGDVTGFYQFTHMASYQAGIVLRNIVFKLPAKMDYKAIPWVTYTDPELAHVGLRASDALKYPDTQITEWPFIDNDRAQTERTLNGKIIIITNKKARILGVTIVGPHAGELILPWIMAIREKKTLRSFTDAIVPYPTLSEISKRVAGEFYAPKLFSNKTRTFVRWLQKIG</sequence>
<dbReference type="Pfam" id="PF02852">
    <property type="entry name" value="Pyr_redox_dim"/>
    <property type="match status" value="1"/>
</dbReference>
<evidence type="ECO:0000256" key="8">
    <source>
        <dbReference type="ARBA" id="ARBA00023284"/>
    </source>
</evidence>
<dbReference type="Gene3D" id="3.50.50.60">
    <property type="entry name" value="FAD/NAD(P)-binding domain"/>
    <property type="match status" value="2"/>
</dbReference>
<dbReference type="OrthoDB" id="9800167at2"/>
<keyword evidence="5" id="KW-0521">NADP</keyword>
<gene>
    <name evidence="10" type="ORF">C3928_07870</name>
</gene>
<evidence type="ECO:0000256" key="3">
    <source>
        <dbReference type="ARBA" id="ARBA00022630"/>
    </source>
</evidence>
<evidence type="ECO:0000256" key="2">
    <source>
        <dbReference type="ARBA" id="ARBA00007532"/>
    </source>
</evidence>
<dbReference type="PANTHER" id="PTHR43014">
    <property type="entry name" value="MERCURIC REDUCTASE"/>
    <property type="match status" value="1"/>
</dbReference>
<organism evidence="10 11">
    <name type="scientific">Legionella pneumophila</name>
    <dbReference type="NCBI Taxonomy" id="446"/>
    <lineage>
        <taxon>Bacteria</taxon>
        <taxon>Pseudomonadati</taxon>
        <taxon>Pseudomonadota</taxon>
        <taxon>Gammaproteobacteria</taxon>
        <taxon>Legionellales</taxon>
        <taxon>Legionellaceae</taxon>
        <taxon>Legionella</taxon>
    </lineage>
</organism>
<evidence type="ECO:0000256" key="6">
    <source>
        <dbReference type="ARBA" id="ARBA00023002"/>
    </source>
</evidence>
<proteinExistence type="inferred from homology"/>
<keyword evidence="7" id="KW-1015">Disulfide bond</keyword>
<dbReference type="Pfam" id="PF09335">
    <property type="entry name" value="VTT_dom"/>
    <property type="match status" value="1"/>
</dbReference>
<keyword evidence="4 9" id="KW-0274">FAD</keyword>
<dbReference type="InterPro" id="IPR032816">
    <property type="entry name" value="VTT_dom"/>
</dbReference>
<dbReference type="Pfam" id="PF07992">
    <property type="entry name" value="Pyr_redox_2"/>
    <property type="match status" value="1"/>
</dbReference>
<dbReference type="GO" id="GO:0050660">
    <property type="term" value="F:flavin adenine dinucleotide binding"/>
    <property type="evidence" value="ECO:0007669"/>
    <property type="project" value="TreeGrafter"/>
</dbReference>
<accession>A0A2S6EZS4</accession>
<dbReference type="PRINTS" id="PR00368">
    <property type="entry name" value="FADPNR"/>
</dbReference>
<dbReference type="GO" id="GO:0016668">
    <property type="term" value="F:oxidoreductase activity, acting on a sulfur group of donors, NAD(P) as acceptor"/>
    <property type="evidence" value="ECO:0007669"/>
    <property type="project" value="InterPro"/>
</dbReference>
<dbReference type="Gene3D" id="3.30.390.30">
    <property type="match status" value="1"/>
</dbReference>
<keyword evidence="3 9" id="KW-0285">Flavoprotein</keyword>